<name>A0A6L2JGT6_TANCI</name>
<reference evidence="2" key="1">
    <citation type="journal article" date="2019" name="Sci. Rep.">
        <title>Draft genome of Tanacetum cinerariifolium, the natural source of mosquito coil.</title>
        <authorList>
            <person name="Yamashiro T."/>
            <person name="Shiraishi A."/>
            <person name="Satake H."/>
            <person name="Nakayama K."/>
        </authorList>
    </citation>
    <scope>NUCLEOTIDE SEQUENCE</scope>
</reference>
<dbReference type="GO" id="GO:0008270">
    <property type="term" value="F:zinc ion binding"/>
    <property type="evidence" value="ECO:0007669"/>
    <property type="project" value="InterPro"/>
</dbReference>
<organism evidence="2">
    <name type="scientific">Tanacetum cinerariifolium</name>
    <name type="common">Dalmatian daisy</name>
    <name type="synonym">Chrysanthemum cinerariifolium</name>
    <dbReference type="NCBI Taxonomy" id="118510"/>
    <lineage>
        <taxon>Eukaryota</taxon>
        <taxon>Viridiplantae</taxon>
        <taxon>Streptophyta</taxon>
        <taxon>Embryophyta</taxon>
        <taxon>Tracheophyta</taxon>
        <taxon>Spermatophyta</taxon>
        <taxon>Magnoliopsida</taxon>
        <taxon>eudicotyledons</taxon>
        <taxon>Gunneridae</taxon>
        <taxon>Pentapetalae</taxon>
        <taxon>asterids</taxon>
        <taxon>campanulids</taxon>
        <taxon>Asterales</taxon>
        <taxon>Asteraceae</taxon>
        <taxon>Asteroideae</taxon>
        <taxon>Anthemideae</taxon>
        <taxon>Anthemidinae</taxon>
        <taxon>Tanacetum</taxon>
    </lineage>
</organism>
<keyword evidence="1" id="KW-0175">Coiled coil</keyword>
<protein>
    <recommendedName>
        <fullName evidence="3">CCHC-type domain-containing protein</fullName>
    </recommendedName>
</protein>
<gene>
    <name evidence="2" type="ORF">Tci_008124</name>
</gene>
<sequence length="320" mass="36570">MTESPLVDLGFTVLVFFPRDDLIACLNKAMAFLIAVAYSRGDNVKVILILVIRVMLLVLGGNNASGQRRVVKCYNCQGKGYMARKCTQPKRPRNATWYKDKEMLAEAQEAGLILDEEQLAFLADPKVPDGQSVQTIILNNAAFQTKDLDTYYSDCDDISNAKAVLMARICNYGFDVISEIPHSETYFNDMENQITAELERYKERVKTCEQRLNIDLSSRKQMIGSQMDDMIKEKLALKEQVDSLEQNLSNQIKEKECLLQTFTVFKSEAKEKEDKYMENEIDLEKKIKELDNIIFKVGQSAHTVHDVFQKLKIYKTKITG</sequence>
<proteinExistence type="predicted"/>
<dbReference type="SUPFAM" id="SSF57756">
    <property type="entry name" value="Retrovirus zinc finger-like domains"/>
    <property type="match status" value="1"/>
</dbReference>
<evidence type="ECO:0000313" key="2">
    <source>
        <dbReference type="EMBL" id="GEU36146.1"/>
    </source>
</evidence>
<dbReference type="GO" id="GO:0003676">
    <property type="term" value="F:nucleic acid binding"/>
    <property type="evidence" value="ECO:0007669"/>
    <property type="project" value="InterPro"/>
</dbReference>
<evidence type="ECO:0008006" key="3">
    <source>
        <dbReference type="Google" id="ProtNLM"/>
    </source>
</evidence>
<evidence type="ECO:0000256" key="1">
    <source>
        <dbReference type="SAM" id="Coils"/>
    </source>
</evidence>
<feature type="coiled-coil region" evidence="1">
    <location>
        <begin position="191"/>
        <end position="289"/>
    </location>
</feature>
<accession>A0A6L2JGT6</accession>
<dbReference type="InterPro" id="IPR036875">
    <property type="entry name" value="Znf_CCHC_sf"/>
</dbReference>
<dbReference type="EMBL" id="BKCJ010000775">
    <property type="protein sequence ID" value="GEU36146.1"/>
    <property type="molecule type" value="Genomic_DNA"/>
</dbReference>
<dbReference type="AlphaFoldDB" id="A0A6L2JGT6"/>
<dbReference type="Gene3D" id="4.10.60.10">
    <property type="entry name" value="Zinc finger, CCHC-type"/>
    <property type="match status" value="1"/>
</dbReference>
<comment type="caution">
    <text evidence="2">The sequence shown here is derived from an EMBL/GenBank/DDBJ whole genome shotgun (WGS) entry which is preliminary data.</text>
</comment>